<proteinExistence type="predicted"/>
<keyword evidence="2" id="KW-1185">Reference proteome</keyword>
<name>A0A9K3LUE2_9STRA</name>
<comment type="caution">
    <text evidence="1">The sequence shown here is derived from an EMBL/GenBank/DDBJ whole genome shotgun (WGS) entry which is preliminary data.</text>
</comment>
<gene>
    <name evidence="1" type="ORF">IV203_030942</name>
</gene>
<accession>A0A9K3LUE2</accession>
<reference evidence="1" key="1">
    <citation type="journal article" date="2021" name="Sci. Rep.">
        <title>Diploid genomic architecture of Nitzschia inconspicua, an elite biomass production diatom.</title>
        <authorList>
            <person name="Oliver A."/>
            <person name="Podell S."/>
            <person name="Pinowska A."/>
            <person name="Traller J.C."/>
            <person name="Smith S.R."/>
            <person name="McClure R."/>
            <person name="Beliaev A."/>
            <person name="Bohutskyi P."/>
            <person name="Hill E.A."/>
            <person name="Rabines A."/>
            <person name="Zheng H."/>
            <person name="Allen L.Z."/>
            <person name="Kuo A."/>
            <person name="Grigoriev I.V."/>
            <person name="Allen A.E."/>
            <person name="Hazlebeck D."/>
            <person name="Allen E.E."/>
        </authorList>
    </citation>
    <scope>NUCLEOTIDE SEQUENCE</scope>
    <source>
        <strain evidence="1">Hildebrandi</strain>
    </source>
</reference>
<dbReference type="Proteomes" id="UP000693970">
    <property type="component" value="Unassembled WGS sequence"/>
</dbReference>
<evidence type="ECO:0000313" key="2">
    <source>
        <dbReference type="Proteomes" id="UP000693970"/>
    </source>
</evidence>
<dbReference type="AlphaFoldDB" id="A0A9K3LUE2"/>
<sequence length="149" mass="16703">MTVTDYFRGRGQLENVTGTNELTEEELLMLSGLGLGEYAVIGETEFSRIKPDPDHDGEACFLSLNKCNYAIMTTCVNYNNVNNGLYDTYMNVWPPGGQSFTEGWAASTQTILSLNSGQFSQVWHKCKDTNLARYKELRAEPSLYSAFTK</sequence>
<reference evidence="1" key="2">
    <citation type="submission" date="2021-04" db="EMBL/GenBank/DDBJ databases">
        <authorList>
            <person name="Podell S."/>
        </authorList>
    </citation>
    <scope>NUCLEOTIDE SEQUENCE</scope>
    <source>
        <strain evidence="1">Hildebrandi</strain>
    </source>
</reference>
<evidence type="ECO:0000313" key="1">
    <source>
        <dbReference type="EMBL" id="KAG7368199.1"/>
    </source>
</evidence>
<organism evidence="1 2">
    <name type="scientific">Nitzschia inconspicua</name>
    <dbReference type="NCBI Taxonomy" id="303405"/>
    <lineage>
        <taxon>Eukaryota</taxon>
        <taxon>Sar</taxon>
        <taxon>Stramenopiles</taxon>
        <taxon>Ochrophyta</taxon>
        <taxon>Bacillariophyta</taxon>
        <taxon>Bacillariophyceae</taxon>
        <taxon>Bacillariophycidae</taxon>
        <taxon>Bacillariales</taxon>
        <taxon>Bacillariaceae</taxon>
        <taxon>Nitzschia</taxon>
    </lineage>
</organism>
<dbReference type="EMBL" id="JAGRRH010000006">
    <property type="protein sequence ID" value="KAG7368199.1"/>
    <property type="molecule type" value="Genomic_DNA"/>
</dbReference>
<protein>
    <submittedName>
        <fullName evidence="1">Uncharacterized protein</fullName>
    </submittedName>
</protein>